<feature type="domain" description="Bulb-type lectin" evidence="2">
    <location>
        <begin position="1"/>
        <end position="106"/>
    </location>
</feature>
<dbReference type="AlphaFoldDB" id="A0A918NYI5"/>
<dbReference type="PROSITE" id="PS50927">
    <property type="entry name" value="BULB_LECTIN"/>
    <property type="match status" value="1"/>
</dbReference>
<comment type="caution">
    <text evidence="3">The sequence shown here is derived from an EMBL/GenBank/DDBJ whole genome shotgun (WGS) entry which is preliminary data.</text>
</comment>
<dbReference type="InterPro" id="IPR001480">
    <property type="entry name" value="Bulb-type_lectin_dom"/>
</dbReference>
<evidence type="ECO:0000259" key="2">
    <source>
        <dbReference type="PROSITE" id="PS50927"/>
    </source>
</evidence>
<feature type="region of interest" description="Disordered" evidence="1">
    <location>
        <begin position="242"/>
        <end position="262"/>
    </location>
</feature>
<dbReference type="SUPFAM" id="SSF51110">
    <property type="entry name" value="alpha-D-mannose-specific plant lectins"/>
    <property type="match status" value="1"/>
</dbReference>
<reference evidence="3" key="1">
    <citation type="journal article" date="2014" name="Int. J. Syst. Evol. Microbiol.">
        <title>Complete genome sequence of Corynebacterium casei LMG S-19264T (=DSM 44701T), isolated from a smear-ripened cheese.</title>
        <authorList>
            <consortium name="US DOE Joint Genome Institute (JGI-PGF)"/>
            <person name="Walter F."/>
            <person name="Albersmeier A."/>
            <person name="Kalinowski J."/>
            <person name="Ruckert C."/>
        </authorList>
    </citation>
    <scope>NUCLEOTIDE SEQUENCE</scope>
    <source>
        <strain evidence="3">JCM 4790</strain>
    </source>
</reference>
<evidence type="ECO:0000313" key="4">
    <source>
        <dbReference type="Proteomes" id="UP000619244"/>
    </source>
</evidence>
<keyword evidence="4" id="KW-1185">Reference proteome</keyword>
<dbReference type="Gene3D" id="2.90.10.10">
    <property type="entry name" value="Bulb-type lectin domain"/>
    <property type="match status" value="2"/>
</dbReference>
<protein>
    <recommendedName>
        <fullName evidence="2">Bulb-type lectin domain-containing protein</fullName>
    </recommendedName>
</protein>
<dbReference type="Proteomes" id="UP000619244">
    <property type="component" value="Unassembled WGS sequence"/>
</dbReference>
<dbReference type="Pfam" id="PF21962">
    <property type="entry name" value="DUF6924"/>
    <property type="match status" value="1"/>
</dbReference>
<dbReference type="InterPro" id="IPR053832">
    <property type="entry name" value="DUF6924"/>
</dbReference>
<accession>A0A918NYI5</accession>
<evidence type="ECO:0000256" key="1">
    <source>
        <dbReference type="SAM" id="MobiDB-lite"/>
    </source>
</evidence>
<dbReference type="InterPro" id="IPR036426">
    <property type="entry name" value="Bulb-type_lectin_dom_sf"/>
</dbReference>
<organism evidence="3 4">
    <name type="scientific">Streptomyces minutiscleroticus</name>
    <dbReference type="NCBI Taxonomy" id="68238"/>
    <lineage>
        <taxon>Bacteria</taxon>
        <taxon>Bacillati</taxon>
        <taxon>Actinomycetota</taxon>
        <taxon>Actinomycetes</taxon>
        <taxon>Kitasatosporales</taxon>
        <taxon>Streptomycetaceae</taxon>
        <taxon>Streptomyces</taxon>
    </lineage>
</organism>
<gene>
    <name evidence="3" type="ORF">GCM10010358_67420</name>
</gene>
<dbReference type="EMBL" id="BMVU01000053">
    <property type="protein sequence ID" value="GGY04388.1"/>
    <property type="molecule type" value="Genomic_DNA"/>
</dbReference>
<sequence>MVHQHDGNVVVYRNADHCAVWATGTDFQPSVYGSEALEHHDLDRAFGRPGRLVLQEDGNLVVYSSTGQPLWASGTTGRSTVALMIQDSGRLVLRTAEDTIAWASPYAPLRWDGWNRVTDGRRLRRGQCLRGGSLVSDNGAYAFVVEGGGAACLCRTAGRILWTVGLRPQEGYALTGDGRLVTRGPGGEERPAQSLGISDSAAAALAQRGAAEMSVTDDGRLVITDGDGTVLWSMTPAFTHTPRQRLPRAERPKARPAPDVPLLPAGEELPVIRTDFSDDAAWEDAVARVSAEYDDDGDTWSVDVTPIDDRRYAGLTSDQLALLVPESVHWPMFVVADARTMASSGRDMLMVTTDPEALVDSARATPTAIVEIAINLWIANMDWEDYVGEADGPAQADDRVLEAWNIEEPPE</sequence>
<proteinExistence type="predicted"/>
<name>A0A918NYI5_9ACTN</name>
<evidence type="ECO:0000313" key="3">
    <source>
        <dbReference type="EMBL" id="GGY04388.1"/>
    </source>
</evidence>
<reference evidence="3" key="2">
    <citation type="submission" date="2020-09" db="EMBL/GenBank/DDBJ databases">
        <authorList>
            <person name="Sun Q."/>
            <person name="Ohkuma M."/>
        </authorList>
    </citation>
    <scope>NUCLEOTIDE SEQUENCE</scope>
    <source>
        <strain evidence="3">JCM 4790</strain>
    </source>
</reference>